<evidence type="ECO:0000256" key="1">
    <source>
        <dbReference type="SAM" id="Phobius"/>
    </source>
</evidence>
<evidence type="ECO:0000313" key="2">
    <source>
        <dbReference type="EMBL" id="OHA24267.1"/>
    </source>
</evidence>
<accession>A0A1G2MK67</accession>
<dbReference type="AlphaFoldDB" id="A0A1G2MK67"/>
<feature type="transmembrane region" description="Helical" evidence="1">
    <location>
        <begin position="6"/>
        <end position="25"/>
    </location>
</feature>
<evidence type="ECO:0000313" key="3">
    <source>
        <dbReference type="Proteomes" id="UP000177130"/>
    </source>
</evidence>
<feature type="transmembrane region" description="Helical" evidence="1">
    <location>
        <begin position="56"/>
        <end position="77"/>
    </location>
</feature>
<keyword evidence="1" id="KW-0472">Membrane</keyword>
<keyword evidence="1" id="KW-0812">Transmembrane</keyword>
<reference evidence="2 3" key="1">
    <citation type="journal article" date="2016" name="Nat. Commun.">
        <title>Thousands of microbial genomes shed light on interconnected biogeochemical processes in an aquifer system.</title>
        <authorList>
            <person name="Anantharaman K."/>
            <person name="Brown C.T."/>
            <person name="Hug L.A."/>
            <person name="Sharon I."/>
            <person name="Castelle C.J."/>
            <person name="Probst A.J."/>
            <person name="Thomas B.C."/>
            <person name="Singh A."/>
            <person name="Wilkins M.J."/>
            <person name="Karaoz U."/>
            <person name="Brodie E.L."/>
            <person name="Williams K.H."/>
            <person name="Hubbard S.S."/>
            <person name="Banfield J.F."/>
        </authorList>
    </citation>
    <scope>NUCLEOTIDE SEQUENCE [LARGE SCALE GENOMIC DNA]</scope>
</reference>
<comment type="caution">
    <text evidence="2">The sequence shown here is derived from an EMBL/GenBank/DDBJ whole genome shotgun (WGS) entry which is preliminary data.</text>
</comment>
<gene>
    <name evidence="2" type="ORF">A3C72_04370</name>
</gene>
<organism evidence="2 3">
    <name type="scientific">Candidatus Taylorbacteria bacterium RIFCSPHIGHO2_02_FULL_43_32b</name>
    <dbReference type="NCBI Taxonomy" id="1802306"/>
    <lineage>
        <taxon>Bacteria</taxon>
        <taxon>Candidatus Tayloriibacteriota</taxon>
    </lineage>
</organism>
<protein>
    <submittedName>
        <fullName evidence="2">Uncharacterized protein</fullName>
    </submittedName>
</protein>
<sequence>MVWILIFIIGIAIALSVLWGIALILTSKVTPSWFKGVLIFGILFLPIFIVSENTQFFLVPLFILWGVLGYIPVMSFADKIVQAVSQDASQVVTILVVYVVYIIIGALIGLIYDYVKSRRRGVIV</sequence>
<keyword evidence="1" id="KW-1133">Transmembrane helix</keyword>
<name>A0A1G2MK67_9BACT</name>
<feature type="transmembrane region" description="Helical" evidence="1">
    <location>
        <begin position="89"/>
        <end position="112"/>
    </location>
</feature>
<proteinExistence type="predicted"/>
<dbReference type="Proteomes" id="UP000177130">
    <property type="component" value="Unassembled WGS sequence"/>
</dbReference>
<dbReference type="EMBL" id="MHRK01000015">
    <property type="protein sequence ID" value="OHA24267.1"/>
    <property type="molecule type" value="Genomic_DNA"/>
</dbReference>
<dbReference type="STRING" id="1802306.A3C72_04370"/>
<feature type="transmembrane region" description="Helical" evidence="1">
    <location>
        <begin position="32"/>
        <end position="50"/>
    </location>
</feature>